<evidence type="ECO:0000313" key="1">
    <source>
        <dbReference type="EMBL" id="CAB5357443.1"/>
    </source>
</evidence>
<gene>
    <name evidence="1" type="ORF">CHRIB12_LOCUS6857</name>
</gene>
<accession>A0A915Z126</accession>
<dbReference type="OrthoDB" id="10456344at2759"/>
<reference evidence="1" key="1">
    <citation type="submission" date="2020-05" db="EMBL/GenBank/DDBJ databases">
        <authorList>
            <person name="Rincon C."/>
            <person name="Sanders R I."/>
            <person name="Robbins C."/>
            <person name="Chaturvedi A."/>
        </authorList>
    </citation>
    <scope>NUCLEOTIDE SEQUENCE</scope>
    <source>
        <strain evidence="1">CHB12</strain>
    </source>
</reference>
<comment type="caution">
    <text evidence="1">The sequence shown here is derived from an EMBL/GenBank/DDBJ whole genome shotgun (WGS) entry which is preliminary data.</text>
</comment>
<dbReference type="Proteomes" id="UP000684084">
    <property type="component" value="Unassembled WGS sequence"/>
</dbReference>
<organism evidence="1 2">
    <name type="scientific">Rhizophagus irregularis</name>
    <dbReference type="NCBI Taxonomy" id="588596"/>
    <lineage>
        <taxon>Eukaryota</taxon>
        <taxon>Fungi</taxon>
        <taxon>Fungi incertae sedis</taxon>
        <taxon>Mucoromycota</taxon>
        <taxon>Glomeromycotina</taxon>
        <taxon>Glomeromycetes</taxon>
        <taxon>Glomerales</taxon>
        <taxon>Glomeraceae</taxon>
        <taxon>Rhizophagus</taxon>
    </lineage>
</organism>
<dbReference type="EMBL" id="CAGKOT010000011">
    <property type="protein sequence ID" value="CAB5357443.1"/>
    <property type="molecule type" value="Genomic_DNA"/>
</dbReference>
<protein>
    <submittedName>
        <fullName evidence="1">Uncharacterized protein</fullName>
    </submittedName>
</protein>
<evidence type="ECO:0000313" key="2">
    <source>
        <dbReference type="Proteomes" id="UP000684084"/>
    </source>
</evidence>
<dbReference type="AlphaFoldDB" id="A0A915Z126"/>
<proteinExistence type="predicted"/>
<name>A0A915Z126_9GLOM</name>
<sequence length="70" mass="8048">MTTKEINIDSTITVQQGDRSKVKDEEEGWTIYYGKGRARGTYDRGSRVRGGIRGYRGTIWLISISYWTNV</sequence>